<protein>
    <submittedName>
        <fullName evidence="1">Uncharacterized protein</fullName>
    </submittedName>
</protein>
<comment type="caution">
    <text evidence="1">The sequence shown here is derived from an EMBL/GenBank/DDBJ whole genome shotgun (WGS) entry which is preliminary data.</text>
</comment>
<gene>
    <name evidence="1" type="ORF">PR048_023306</name>
</gene>
<evidence type="ECO:0000313" key="2">
    <source>
        <dbReference type="Proteomes" id="UP001159363"/>
    </source>
</evidence>
<proteinExistence type="predicted"/>
<organism evidence="1 2">
    <name type="scientific">Dryococelus australis</name>
    <dbReference type="NCBI Taxonomy" id="614101"/>
    <lineage>
        <taxon>Eukaryota</taxon>
        <taxon>Metazoa</taxon>
        <taxon>Ecdysozoa</taxon>
        <taxon>Arthropoda</taxon>
        <taxon>Hexapoda</taxon>
        <taxon>Insecta</taxon>
        <taxon>Pterygota</taxon>
        <taxon>Neoptera</taxon>
        <taxon>Polyneoptera</taxon>
        <taxon>Phasmatodea</taxon>
        <taxon>Verophasmatodea</taxon>
        <taxon>Anareolatae</taxon>
        <taxon>Phasmatidae</taxon>
        <taxon>Eurycanthinae</taxon>
        <taxon>Dryococelus</taxon>
    </lineage>
</organism>
<dbReference type="EMBL" id="JARBHB010000009">
    <property type="protein sequence ID" value="KAJ8875411.1"/>
    <property type="molecule type" value="Genomic_DNA"/>
</dbReference>
<keyword evidence="2" id="KW-1185">Reference proteome</keyword>
<accession>A0ABQ9GTR1</accession>
<name>A0ABQ9GTR1_9NEOP</name>
<dbReference type="Proteomes" id="UP001159363">
    <property type="component" value="Chromosome 8"/>
</dbReference>
<sequence length="113" mass="13145">MQDLVSEVLGLVDMLCLPCSEEYYIEIMFHNSKHNNGRFFMLVEHPKTSAQWLQLVTRVEITVRDCAEKNNIRVKQSGPVQSKEGVVNSKTLQDIQCFFFATWDMFVHNAQYV</sequence>
<reference evidence="1 2" key="1">
    <citation type="submission" date="2023-02" db="EMBL/GenBank/DDBJ databases">
        <title>LHISI_Scaffold_Assembly.</title>
        <authorList>
            <person name="Stuart O.P."/>
            <person name="Cleave R."/>
            <person name="Magrath M.J.L."/>
            <person name="Mikheyev A.S."/>
        </authorList>
    </citation>
    <scope>NUCLEOTIDE SEQUENCE [LARGE SCALE GENOMIC DNA]</scope>
    <source>
        <strain evidence="1">Daus_M_001</strain>
        <tissue evidence="1">Leg muscle</tissue>
    </source>
</reference>
<evidence type="ECO:0000313" key="1">
    <source>
        <dbReference type="EMBL" id="KAJ8875411.1"/>
    </source>
</evidence>